<accession>R7Z639</accession>
<dbReference type="STRING" id="1168221.R7Z639"/>
<proteinExistence type="predicted"/>
<evidence type="ECO:0000313" key="8">
    <source>
        <dbReference type="Proteomes" id="UP000016924"/>
    </source>
</evidence>
<organism evidence="7 8">
    <name type="scientific">Coniosporium apollinis (strain CBS 100218)</name>
    <name type="common">Rock-inhabiting black yeast</name>
    <dbReference type="NCBI Taxonomy" id="1168221"/>
    <lineage>
        <taxon>Eukaryota</taxon>
        <taxon>Fungi</taxon>
        <taxon>Dikarya</taxon>
        <taxon>Ascomycota</taxon>
        <taxon>Pezizomycotina</taxon>
        <taxon>Dothideomycetes</taxon>
        <taxon>Dothideomycetes incertae sedis</taxon>
        <taxon>Coniosporium</taxon>
    </lineage>
</organism>
<feature type="compositionally biased region" description="Basic and acidic residues" evidence="5">
    <location>
        <begin position="969"/>
        <end position="980"/>
    </location>
</feature>
<evidence type="ECO:0000256" key="3">
    <source>
        <dbReference type="ARBA" id="ARBA00022695"/>
    </source>
</evidence>
<feature type="compositionally biased region" description="Low complexity" evidence="5">
    <location>
        <begin position="150"/>
        <end position="162"/>
    </location>
</feature>
<keyword evidence="4" id="KW-0520">NAD</keyword>
<feature type="region of interest" description="Disordered" evidence="5">
    <location>
        <begin position="953"/>
        <end position="1003"/>
    </location>
</feature>
<dbReference type="CDD" id="cd23802">
    <property type="entry name" value="UBCc_UBE2Q"/>
    <property type="match status" value="1"/>
</dbReference>
<name>R7Z639_CONA1</name>
<dbReference type="InterPro" id="IPR051838">
    <property type="entry name" value="ARTD_PARP"/>
</dbReference>
<evidence type="ECO:0000256" key="1">
    <source>
        <dbReference type="ARBA" id="ARBA00022676"/>
    </source>
</evidence>
<dbReference type="OrthoDB" id="109543at2759"/>
<dbReference type="FunFam" id="3.10.110.10:FF:000107">
    <property type="entry name" value="Ubiquitin conjugating enzyme, putative"/>
    <property type="match status" value="1"/>
</dbReference>
<dbReference type="Pfam" id="PF00644">
    <property type="entry name" value="PARP"/>
    <property type="match status" value="1"/>
</dbReference>
<dbReference type="GO" id="GO:0003950">
    <property type="term" value="F:NAD+ poly-ADP-ribosyltransferase activity"/>
    <property type="evidence" value="ECO:0007669"/>
    <property type="project" value="InterPro"/>
</dbReference>
<dbReference type="AlphaFoldDB" id="R7Z639"/>
<dbReference type="InterPro" id="IPR000608">
    <property type="entry name" value="UBC"/>
</dbReference>
<dbReference type="PANTHER" id="PTHR21328">
    <property type="entry name" value="POLY ADP-RIBOSE POLYMERASE FAMILY, MEMBER PARP"/>
    <property type="match status" value="1"/>
</dbReference>
<keyword evidence="3" id="KW-0548">Nucleotidyltransferase</keyword>
<keyword evidence="8" id="KW-1185">Reference proteome</keyword>
<evidence type="ECO:0000259" key="6">
    <source>
        <dbReference type="PROSITE" id="PS50127"/>
    </source>
</evidence>
<reference evidence="8" key="1">
    <citation type="submission" date="2012-06" db="EMBL/GenBank/DDBJ databases">
        <title>The genome sequence of Coniosporium apollinis CBS 100218.</title>
        <authorList>
            <consortium name="The Broad Institute Genome Sequencing Platform"/>
            <person name="Cuomo C."/>
            <person name="Gorbushina A."/>
            <person name="Noack S."/>
            <person name="Walker B."/>
            <person name="Young S.K."/>
            <person name="Zeng Q."/>
            <person name="Gargeya S."/>
            <person name="Fitzgerald M."/>
            <person name="Haas B."/>
            <person name="Abouelleil A."/>
            <person name="Alvarado L."/>
            <person name="Arachchi H.M."/>
            <person name="Berlin A.M."/>
            <person name="Chapman S.B."/>
            <person name="Goldberg J."/>
            <person name="Griggs A."/>
            <person name="Gujja S."/>
            <person name="Hansen M."/>
            <person name="Howarth C."/>
            <person name="Imamovic A."/>
            <person name="Larimer J."/>
            <person name="McCowan C."/>
            <person name="Montmayeur A."/>
            <person name="Murphy C."/>
            <person name="Neiman D."/>
            <person name="Pearson M."/>
            <person name="Priest M."/>
            <person name="Roberts A."/>
            <person name="Saif S."/>
            <person name="Shea T."/>
            <person name="Sisk P."/>
            <person name="Sykes S."/>
            <person name="Wortman J."/>
            <person name="Nusbaum C."/>
            <person name="Birren B."/>
        </authorList>
    </citation>
    <scope>NUCLEOTIDE SEQUENCE [LARGE SCALE GENOMIC DNA]</scope>
    <source>
        <strain evidence="8">CBS 100218</strain>
    </source>
</reference>
<evidence type="ECO:0000256" key="2">
    <source>
        <dbReference type="ARBA" id="ARBA00022679"/>
    </source>
</evidence>
<dbReference type="HOGENOM" id="CLU_003143_1_0_1"/>
<dbReference type="InterPro" id="IPR012317">
    <property type="entry name" value="Poly(ADP-ribose)pol_cat_dom"/>
</dbReference>
<dbReference type="RefSeq" id="XP_007784718.1">
    <property type="nucleotide sequence ID" value="XM_007786528.1"/>
</dbReference>
<dbReference type="GeneID" id="19905972"/>
<dbReference type="Gene3D" id="3.10.110.10">
    <property type="entry name" value="Ubiquitin Conjugating Enzyme"/>
    <property type="match status" value="1"/>
</dbReference>
<dbReference type="Proteomes" id="UP000016924">
    <property type="component" value="Unassembled WGS sequence"/>
</dbReference>
<dbReference type="InterPro" id="IPR016135">
    <property type="entry name" value="UBQ-conjugating_enzyme/RWD"/>
</dbReference>
<sequence length="1214" mass="133934">MPRKAFVADLNQAIADVHVDGISNVRKGEDDGEFSFDILPPASRTAYKISALVPELSEYPSSHEFHVYVADDDVPASIAISLQDLPSTNGKTIAQLLELVSRAVARGGETDSDGDLVMRDSQLEDEEGSEEEEEFEEYDYFPDEHPAQPSTHSDTTHTVVSSGQSSSTPALRARIRSDLRTVKEAGFKAGHIGLLLHGSDSCYVSVSCRISKLGISEEAMEAWNIEPTQYLILLIQYPNGYKDLDTLNGYENFVARQYVAMRVGVSSTYKPTMQEAIRAFAKMNKEEKDADSADHADQLTEGFRDVFISQPINALLNERLITLIKYRCMGMSWKGSEDFYNSSQGKNIAHADMMGTTYVAEESTSAEYPNLVMSDHVRDSRMGSAHSLPLIAMQFFLRHFVRCTEFCLVCHCRLEDDLEALKPYVCDKPLCLYQYMSLGFGPSIEHEILSQPYVVDLLVSFCYTSAKSGLLKDFPQGLSLSVPPVADLRPGNSHPTYHGYGGDRVATSAEDGATAKPTAAQFDKYGLQLSFGDESVCPVKVGDWVAIQLGSEPVMHCRVSETAYFPTVKVSQPVSTNAPESTSGNAAANMPTPGSTTPSLNTAAPAPGFSPVSIWTYNVNFDGLPEWMKRSLICILLETLPSVRDMAQYLGKYASGSLSTWVDRISPAALGLLRWIIASNRSCIVQIDEPLSAGQEKNDTRLQKTSKTVKETDRLYGMPGWMQFRFAMGAPDKERRFINALKEKTQELNLKYPTLFAWHGSPLGNWHSIIREGLHFNRTVNGRAFGHGVYMSLHHATSLGYAGFHNVQNQWYWPQSQLKMSTAMSLNEVVNAPAQFVSKHPHLVVDKLDWIQTRYLFVQCQQAGALAVETEKKPMQVFEQDPSMTPIGVREGIMIPLTAISPSRRPSVKAVRKGNKKIKATGTIIDPILLGEDDASPNDDDANSVATDVEDLEILFDDEPPQPEPSTSTKKDKAPTETSKRSSIFSLLNPRKSPTAPTTPLTDFIPGTLDHSTITKLAPPAWATTTATKRLQSDFRQLLKTQSSTPLHELGWYIDADAVSNMYQWIVELHSFEPHLPLAKDMKSKNLTSVVMELRFGKDYPMAPPFVRIIRPRFLSFMQGGGGHVTAGGALCMELLTNNGWSAVSSIESVLLQVRLAMSSVDPKPARLENGPAREYGVGEAVEAFIRACRTHGWTVPEGFAQMAYGGESVAGGR</sequence>
<dbReference type="Pfam" id="PF00179">
    <property type="entry name" value="UQ_con"/>
    <property type="match status" value="1"/>
</dbReference>
<dbReference type="SUPFAM" id="SSF56399">
    <property type="entry name" value="ADP-ribosylation"/>
    <property type="match status" value="1"/>
</dbReference>
<evidence type="ECO:0000256" key="5">
    <source>
        <dbReference type="SAM" id="MobiDB-lite"/>
    </source>
</evidence>
<protein>
    <recommendedName>
        <fullName evidence="6">UBC core domain-containing protein</fullName>
    </recommendedName>
</protein>
<feature type="domain" description="UBC core" evidence="6">
    <location>
        <begin position="1026"/>
        <end position="1198"/>
    </location>
</feature>
<keyword evidence="2" id="KW-0808">Transferase</keyword>
<feature type="compositionally biased region" description="Acidic residues" evidence="5">
    <location>
        <begin position="123"/>
        <end position="141"/>
    </location>
</feature>
<dbReference type="Gene3D" id="3.90.228.10">
    <property type="match status" value="1"/>
</dbReference>
<dbReference type="PROSITE" id="PS50127">
    <property type="entry name" value="UBC_2"/>
    <property type="match status" value="1"/>
</dbReference>
<feature type="region of interest" description="Disordered" evidence="5">
    <location>
        <begin position="574"/>
        <end position="601"/>
    </location>
</feature>
<evidence type="ECO:0000313" key="7">
    <source>
        <dbReference type="EMBL" id="EON69401.1"/>
    </source>
</evidence>
<gene>
    <name evidence="7" type="ORF">W97_08661</name>
</gene>
<feature type="region of interest" description="Disordered" evidence="5">
    <location>
        <begin position="108"/>
        <end position="172"/>
    </location>
</feature>
<dbReference type="OMA" id="LVCHCKT"/>
<dbReference type="eggNOG" id="KOG0897">
    <property type="taxonomic scope" value="Eukaryota"/>
</dbReference>
<keyword evidence="1" id="KW-0328">Glycosyltransferase</keyword>
<dbReference type="EMBL" id="JH767613">
    <property type="protein sequence ID" value="EON69401.1"/>
    <property type="molecule type" value="Genomic_DNA"/>
</dbReference>
<evidence type="ECO:0000256" key="4">
    <source>
        <dbReference type="ARBA" id="ARBA00023027"/>
    </source>
</evidence>
<dbReference type="SUPFAM" id="SSF54495">
    <property type="entry name" value="UBC-like"/>
    <property type="match status" value="1"/>
</dbReference>
<dbReference type="GO" id="GO:0016779">
    <property type="term" value="F:nucleotidyltransferase activity"/>
    <property type="evidence" value="ECO:0007669"/>
    <property type="project" value="UniProtKB-KW"/>
</dbReference>